<gene>
    <name evidence="2" type="ORF">GQ55_1G051400</name>
</gene>
<dbReference type="Proteomes" id="UP000244336">
    <property type="component" value="Chromosome 1"/>
</dbReference>
<feature type="region of interest" description="Disordered" evidence="1">
    <location>
        <begin position="1"/>
        <end position="33"/>
    </location>
</feature>
<accession>A0A2T7F2H9</accession>
<organism evidence="2 3">
    <name type="scientific">Panicum hallii var. hallii</name>
    <dbReference type="NCBI Taxonomy" id="1504633"/>
    <lineage>
        <taxon>Eukaryota</taxon>
        <taxon>Viridiplantae</taxon>
        <taxon>Streptophyta</taxon>
        <taxon>Embryophyta</taxon>
        <taxon>Tracheophyta</taxon>
        <taxon>Spermatophyta</taxon>
        <taxon>Magnoliopsida</taxon>
        <taxon>Liliopsida</taxon>
        <taxon>Poales</taxon>
        <taxon>Poaceae</taxon>
        <taxon>PACMAD clade</taxon>
        <taxon>Panicoideae</taxon>
        <taxon>Panicodae</taxon>
        <taxon>Paniceae</taxon>
        <taxon>Panicinae</taxon>
        <taxon>Panicum</taxon>
        <taxon>Panicum sect. Panicum</taxon>
    </lineage>
</organism>
<evidence type="ECO:0000256" key="1">
    <source>
        <dbReference type="SAM" id="MobiDB-lite"/>
    </source>
</evidence>
<dbReference type="EMBL" id="CM009749">
    <property type="protein sequence ID" value="PUZ74274.1"/>
    <property type="molecule type" value="Genomic_DNA"/>
</dbReference>
<dbReference type="AlphaFoldDB" id="A0A2T7F2H9"/>
<dbReference type="Gramene" id="PUZ74274">
    <property type="protein sequence ID" value="PUZ74274"/>
    <property type="gene ID" value="GQ55_1G051400"/>
</dbReference>
<proteinExistence type="predicted"/>
<protein>
    <submittedName>
        <fullName evidence="2">Uncharacterized protein</fullName>
    </submittedName>
</protein>
<name>A0A2T7F2H9_9POAL</name>
<keyword evidence="3" id="KW-1185">Reference proteome</keyword>
<evidence type="ECO:0000313" key="3">
    <source>
        <dbReference type="Proteomes" id="UP000244336"/>
    </source>
</evidence>
<reference evidence="2 3" key="1">
    <citation type="submission" date="2018-04" db="EMBL/GenBank/DDBJ databases">
        <title>WGS assembly of Panicum hallii var. hallii HAL2.</title>
        <authorList>
            <person name="Lovell J."/>
            <person name="Jenkins J."/>
            <person name="Lowry D."/>
            <person name="Mamidi S."/>
            <person name="Sreedasyam A."/>
            <person name="Weng X."/>
            <person name="Barry K."/>
            <person name="Bonette J."/>
            <person name="Campitelli B."/>
            <person name="Daum C."/>
            <person name="Gordon S."/>
            <person name="Gould B."/>
            <person name="Lipzen A."/>
            <person name="MacQueen A."/>
            <person name="Palacio-Mejia J."/>
            <person name="Plott C."/>
            <person name="Shakirov E."/>
            <person name="Shu S."/>
            <person name="Yoshinaga Y."/>
            <person name="Zane M."/>
            <person name="Rokhsar D."/>
            <person name="Grimwood J."/>
            <person name="Schmutz J."/>
            <person name="Juenger T."/>
        </authorList>
    </citation>
    <scope>NUCLEOTIDE SEQUENCE [LARGE SCALE GENOMIC DNA]</scope>
    <source>
        <strain evidence="3">cv. HAL2</strain>
    </source>
</reference>
<evidence type="ECO:0000313" key="2">
    <source>
        <dbReference type="EMBL" id="PUZ74274.1"/>
    </source>
</evidence>
<sequence length="143" mass="15041">MRVISPIRKAQTDPPARQPLGRGGGSLPATCPRAAPPHLNVPLATHPSLPLFQFTRPLLPPRPIRRFPIPPSHRASRIPRRIRASGGACGGDLPNRLATPRAGAPGMLAARAFLLFGGSAGDANAGRGMPSLLLRWSRCAACA</sequence>